<evidence type="ECO:0000313" key="3">
    <source>
        <dbReference type="Proteomes" id="UP000249619"/>
    </source>
</evidence>
<dbReference type="OrthoDB" id="3788478at2759"/>
<protein>
    <submittedName>
        <fullName evidence="2">Uncharacterized protein</fullName>
    </submittedName>
</protein>
<name>A0A364N9U5_STELY</name>
<feature type="region of interest" description="Disordered" evidence="1">
    <location>
        <begin position="117"/>
        <end position="211"/>
    </location>
</feature>
<organism evidence="2 3">
    <name type="scientific">Stemphylium lycopersici</name>
    <name type="common">Tomato gray leaf spot disease fungus</name>
    <name type="synonym">Thyrospora lycopersici</name>
    <dbReference type="NCBI Taxonomy" id="183478"/>
    <lineage>
        <taxon>Eukaryota</taxon>
        <taxon>Fungi</taxon>
        <taxon>Dikarya</taxon>
        <taxon>Ascomycota</taxon>
        <taxon>Pezizomycotina</taxon>
        <taxon>Dothideomycetes</taxon>
        <taxon>Pleosporomycetidae</taxon>
        <taxon>Pleosporales</taxon>
        <taxon>Pleosporineae</taxon>
        <taxon>Pleosporaceae</taxon>
        <taxon>Stemphylium</taxon>
    </lineage>
</organism>
<evidence type="ECO:0000256" key="1">
    <source>
        <dbReference type="SAM" id="MobiDB-lite"/>
    </source>
</evidence>
<dbReference type="EMBL" id="QGDH01000030">
    <property type="protein sequence ID" value="RAR13791.1"/>
    <property type="molecule type" value="Genomic_DNA"/>
</dbReference>
<dbReference type="AlphaFoldDB" id="A0A364N9U5"/>
<dbReference type="Proteomes" id="UP000249619">
    <property type="component" value="Unassembled WGS sequence"/>
</dbReference>
<dbReference type="STRING" id="183478.A0A364N9U5"/>
<reference evidence="3" key="1">
    <citation type="submission" date="2018-05" db="EMBL/GenBank/DDBJ databases">
        <title>Draft genome sequence of Stemphylium lycopersici strain CIDEFI 213.</title>
        <authorList>
            <person name="Medina R."/>
            <person name="Franco M.E.E."/>
            <person name="Lucentini C.G."/>
            <person name="Saparrat M.C.N."/>
            <person name="Balatti P.A."/>
        </authorList>
    </citation>
    <scope>NUCLEOTIDE SEQUENCE [LARGE SCALE GENOMIC DNA]</scope>
    <source>
        <strain evidence="3">CIDEFI 213</strain>
    </source>
</reference>
<feature type="compositionally biased region" description="Polar residues" evidence="1">
    <location>
        <begin position="117"/>
        <end position="128"/>
    </location>
</feature>
<evidence type="ECO:0000313" key="2">
    <source>
        <dbReference type="EMBL" id="RAR13791.1"/>
    </source>
</evidence>
<proteinExistence type="predicted"/>
<gene>
    <name evidence="2" type="ORF">DDE83_002828</name>
</gene>
<feature type="region of interest" description="Disordered" evidence="1">
    <location>
        <begin position="1"/>
        <end position="91"/>
    </location>
</feature>
<keyword evidence="3" id="KW-1185">Reference proteome</keyword>
<comment type="caution">
    <text evidence="2">The sequence shown here is derived from an EMBL/GenBank/DDBJ whole genome shotgun (WGS) entry which is preliminary data.</text>
</comment>
<accession>A0A364N9U5</accession>
<sequence length="789" mass="88145">MSLFAELFSCGRARKTREPSSGPLETNDATPEPVAHDTTAPVSIDKSAIDPTGDIRAQHEENPGCVSDPTQNHVPSDTEKRSRSPTADEDIELAIIHEKAKPSAGWMVEQRVLVTTRPSTAKDTTPTPQAEPEFESETNEATPSVRCATPEQEPWNSTPVARSATPEPQPSDMSSTVCSPIPEPKSSETVAARSATPEPEVKVQQPESKLEVQQPEAKLQVQQAEPELEIQPSFLPAPEEISLPESAEIEPSMPESEVEAHEALPVEKAAPASFLNLPPEVRNQIYDKMNEDVPIRMVRHDDPALVLREGESARTQRRQFYNLTQVCHDIRDEFLPVYENKMHYIIDLWSQKTNLAKVEALKGQVSMDIDAACFDMEPIDLLPLLRCLIRTGRTDCRFTSTEGVVFRSISEIVAELNKLLPAADGSNKNWLEAVMGPMKRIDLHLFPHDDIRQYYRFRGAEPLVRVVYPSAKSAEWMKRASKSDGYEEYLEKTGLNKFEMHVVVGHASRRTTNQGRLPLDWRMSYQLSRQSMDRTPRISMEIAAAPAVVGGLINSHPVNTSERTQTISLPFCELDFTPVMSDIEHKDEQPAVSKCEPHWDTTDPLQQEVSRIMKSLPRDLCGVLALGSDGVLRSVTADRKVLGAEGLTPELAQAFFMRLPEDYRAKITHPVTADGTKLPKEKWFDPDPGILPKPLAREKVEEIRNQSEEYKNVLRQHMKEDDKSFTTHRTRPEIQPSCIKARLMLIISRFLGSPVSCSHSASSSSPALNSMLPLVERKAKRGSTCSSIV</sequence>